<sequence>MGFHSPRRRSGWPAAWSAAHHHGRSTDGTPLAPQSGVRHRREPVRNGRPNCGRPEGHCPRRPSRPTIRSGAGPRLPVLPAGEDAAESYDAFRAAAAKALPILRLLAPPPPSVPDDIWNRPCAV</sequence>
<gene>
    <name evidence="2" type="ORF">GCM10010251_14080</name>
</gene>
<name>A0A918F300_9ACTN</name>
<comment type="caution">
    <text evidence="2">The sequence shown here is derived from an EMBL/GenBank/DDBJ whole genome shotgun (WGS) entry which is preliminary data.</text>
</comment>
<reference evidence="2" key="1">
    <citation type="journal article" date="2014" name="Int. J. Syst. Evol. Microbiol.">
        <title>Complete genome sequence of Corynebacterium casei LMG S-19264T (=DSM 44701T), isolated from a smear-ripened cheese.</title>
        <authorList>
            <consortium name="US DOE Joint Genome Institute (JGI-PGF)"/>
            <person name="Walter F."/>
            <person name="Albersmeier A."/>
            <person name="Kalinowski J."/>
            <person name="Ruckert C."/>
        </authorList>
    </citation>
    <scope>NUCLEOTIDE SEQUENCE</scope>
    <source>
        <strain evidence="2">JCM 4346</strain>
    </source>
</reference>
<feature type="compositionally biased region" description="Basic residues" evidence="1">
    <location>
        <begin position="1"/>
        <end position="10"/>
    </location>
</feature>
<proteinExistence type="predicted"/>
<evidence type="ECO:0000313" key="3">
    <source>
        <dbReference type="Proteomes" id="UP000658320"/>
    </source>
</evidence>
<organism evidence="2 3">
    <name type="scientific">Streptomyces aurantiogriseus</name>
    <dbReference type="NCBI Taxonomy" id="66870"/>
    <lineage>
        <taxon>Bacteria</taxon>
        <taxon>Bacillati</taxon>
        <taxon>Actinomycetota</taxon>
        <taxon>Actinomycetes</taxon>
        <taxon>Kitasatosporales</taxon>
        <taxon>Streptomycetaceae</taxon>
        <taxon>Streptomyces</taxon>
    </lineage>
</organism>
<dbReference type="Proteomes" id="UP000658320">
    <property type="component" value="Unassembled WGS sequence"/>
</dbReference>
<dbReference type="EMBL" id="BMSX01000003">
    <property type="protein sequence ID" value="GGR00008.1"/>
    <property type="molecule type" value="Genomic_DNA"/>
</dbReference>
<keyword evidence="3" id="KW-1185">Reference proteome</keyword>
<evidence type="ECO:0000256" key="1">
    <source>
        <dbReference type="SAM" id="MobiDB-lite"/>
    </source>
</evidence>
<reference evidence="2" key="2">
    <citation type="submission" date="2020-09" db="EMBL/GenBank/DDBJ databases">
        <authorList>
            <person name="Sun Q."/>
            <person name="Ohkuma M."/>
        </authorList>
    </citation>
    <scope>NUCLEOTIDE SEQUENCE</scope>
    <source>
        <strain evidence="2">JCM 4346</strain>
    </source>
</reference>
<evidence type="ECO:0000313" key="2">
    <source>
        <dbReference type="EMBL" id="GGR00008.1"/>
    </source>
</evidence>
<accession>A0A918F300</accession>
<feature type="region of interest" description="Disordered" evidence="1">
    <location>
        <begin position="1"/>
        <end position="80"/>
    </location>
</feature>
<dbReference type="AlphaFoldDB" id="A0A918F300"/>
<protein>
    <submittedName>
        <fullName evidence="2">Uncharacterized protein</fullName>
    </submittedName>
</protein>